<reference evidence="2 3" key="2">
    <citation type="submission" date="2024-07" db="EMBL/GenBank/DDBJ databases">
        <authorList>
            <person name="Akdeniz Z."/>
        </authorList>
    </citation>
    <scope>NUCLEOTIDE SEQUENCE [LARGE SCALE GENOMIC DNA]</scope>
</reference>
<keyword evidence="3" id="KW-1185">Reference proteome</keyword>
<dbReference type="EMBL" id="CAXDID020000396">
    <property type="protein sequence ID" value="CAL6086888.1"/>
    <property type="molecule type" value="Genomic_DNA"/>
</dbReference>
<comment type="caution">
    <text evidence="1">The sequence shown here is derived from an EMBL/GenBank/DDBJ whole genome shotgun (WGS) entry which is preliminary data.</text>
</comment>
<name>A0AA86TQD4_9EUKA</name>
<dbReference type="SUPFAM" id="SSF88874">
    <property type="entry name" value="Receptor-binding domain of short tail fibre protein gp12"/>
    <property type="match status" value="1"/>
</dbReference>
<dbReference type="AlphaFoldDB" id="A0AA86TQD4"/>
<reference evidence="1" key="1">
    <citation type="submission" date="2023-06" db="EMBL/GenBank/DDBJ databases">
        <authorList>
            <person name="Kurt Z."/>
        </authorList>
    </citation>
    <scope>NUCLEOTIDE SEQUENCE</scope>
</reference>
<evidence type="ECO:0000313" key="1">
    <source>
        <dbReference type="EMBL" id="CAI9924430.1"/>
    </source>
</evidence>
<sequence>MLFNIIIACEQLFQPLKFGQMIKVSSSDPIPQFCTNQLAVNNKFVRYCEKAAEIVSKSETASFVSTGKSPIYYGVYTSRVQDFKLNLSYSLTALPSFSLFSTSAILIQGSDLFVDVPEDTSQAALICFYCEIQIKLSNLALIASGYNVSGVCLTSAALSLDSCLVQSRLLGIQLSGLILFQNASISLIKSNISAHMQGQCGFLAFESNNSDINLQTAYFCSSSPQIFSGTANILGSLIQGCEFCVRFAYGLCLAQMDYTELKNEQLQCKNRFAFNGKWCECSGSIINSECVDIILTTQNILFKQNELKIQYSELDQRIINNISNLNQSALNALIKVNESISKLSFTVQSMNGVISDQNQIIAQQLQMIQNESIINVLNLTQTHVVFKNFSASNAQISNIYNKSQVDTFITNNISQLTFKPRKVGEVIQTFTYQGQTFNRQSQTYVLCAGQSTQISFPNLYAIGLTVIPNMEDAFLKGTTNPAMSNDQSFYGANSKVLTIDQMPAHTHTSRGYSSTAGYGGQEITGEGTAYDYETSSTGGSKPIDTKPRHRVVYYYIVAD</sequence>
<dbReference type="EMBL" id="CATOUU010000311">
    <property type="protein sequence ID" value="CAI9924430.1"/>
    <property type="molecule type" value="Genomic_DNA"/>
</dbReference>
<dbReference type="Proteomes" id="UP001642409">
    <property type="component" value="Unassembled WGS sequence"/>
</dbReference>
<accession>A0AA86TQD4</accession>
<protein>
    <submittedName>
        <fullName evidence="2">Hypothetical_protein</fullName>
    </submittedName>
</protein>
<evidence type="ECO:0000313" key="2">
    <source>
        <dbReference type="EMBL" id="CAL6086888.1"/>
    </source>
</evidence>
<proteinExistence type="predicted"/>
<organism evidence="1">
    <name type="scientific">Hexamita inflata</name>
    <dbReference type="NCBI Taxonomy" id="28002"/>
    <lineage>
        <taxon>Eukaryota</taxon>
        <taxon>Metamonada</taxon>
        <taxon>Diplomonadida</taxon>
        <taxon>Hexamitidae</taxon>
        <taxon>Hexamitinae</taxon>
        <taxon>Hexamita</taxon>
    </lineage>
</organism>
<evidence type="ECO:0000313" key="3">
    <source>
        <dbReference type="Proteomes" id="UP001642409"/>
    </source>
</evidence>
<gene>
    <name evidence="1" type="ORF">HINF_LOCUS12075</name>
    <name evidence="2" type="ORF">HINF_LOCUS63384</name>
</gene>